<evidence type="ECO:0000313" key="4">
    <source>
        <dbReference type="Proteomes" id="UP000194440"/>
    </source>
</evidence>
<dbReference type="GO" id="GO:0015074">
    <property type="term" value="P:DNA integration"/>
    <property type="evidence" value="ECO:0007669"/>
    <property type="project" value="InterPro"/>
</dbReference>
<proteinExistence type="predicted"/>
<dbReference type="InterPro" id="IPR013762">
    <property type="entry name" value="Integrase-like_cat_sf"/>
</dbReference>
<dbReference type="Proteomes" id="UP000194440">
    <property type="component" value="Plasmid pACP4.1"/>
</dbReference>
<dbReference type="PROSITE" id="PS51898">
    <property type="entry name" value="TYR_RECOMBINASE"/>
    <property type="match status" value="1"/>
</dbReference>
<dbReference type="InterPro" id="IPR002104">
    <property type="entry name" value="Integrase_catalytic"/>
</dbReference>
<gene>
    <name evidence="3" type="ORF">CBP36_20000</name>
</gene>
<evidence type="ECO:0000256" key="1">
    <source>
        <dbReference type="ARBA" id="ARBA00023172"/>
    </source>
</evidence>
<dbReference type="KEGG" id="acis:CBP35_19975"/>
<dbReference type="SUPFAM" id="SSF56349">
    <property type="entry name" value="DNA breaking-rejoining enzymes"/>
    <property type="match status" value="1"/>
</dbReference>
<evidence type="ECO:0000313" key="3">
    <source>
        <dbReference type="EMBL" id="ART61252.1"/>
    </source>
</evidence>
<dbReference type="GO" id="GO:0006310">
    <property type="term" value="P:DNA recombination"/>
    <property type="evidence" value="ECO:0007669"/>
    <property type="project" value="UniProtKB-KW"/>
</dbReference>
<accession>A0A240UJM4</accession>
<keyword evidence="3" id="KW-0614">Plasmid</keyword>
<dbReference type="InterPro" id="IPR011010">
    <property type="entry name" value="DNA_brk_join_enz"/>
</dbReference>
<dbReference type="AlphaFoldDB" id="A0A240UJM4"/>
<name>A0A240UJM4_9BURK</name>
<keyword evidence="1" id="KW-0233">DNA recombination</keyword>
<dbReference type="KEGG" id="acip:CBP36_20000"/>
<dbReference type="EMBL" id="CP021367">
    <property type="protein sequence ID" value="ART61252.1"/>
    <property type="molecule type" value="Genomic_DNA"/>
</dbReference>
<sequence>MLMFGKFCRHLEACGVSVPNARTEDVRSFFAGPLGESSTETVKRYTRLIERIYDDMRNRNLIKGNPVTNWITQRAFEPPIEHPKPIKQAHFVASPAEVSQLQEWLYAHGRRAAYTNEWRLLRDTAIASLSLGAGLRCFELIVLSKSQVKYAPRASASDMFEFDIPSRATVRTAKAHETNAEEMCAHLMELWWQMRWEGIRHSDESRPKTVIPGDRVFPSDLKGSQLQRSTLYKALKAISMEAMTAGAVNERTEWMLTNGARGLRRAYVLSELAKGGNPHDISRRLGHHDKTSMRAYTGTVKAMSFS</sequence>
<feature type="domain" description="Tyr recombinase" evidence="2">
    <location>
        <begin position="87"/>
        <end position="306"/>
    </location>
</feature>
<geneLocation type="plasmid" evidence="3 4">
    <name>pACP4.1</name>
</geneLocation>
<protein>
    <recommendedName>
        <fullName evidence="2">Tyr recombinase domain-containing protein</fullName>
    </recommendedName>
</protein>
<dbReference type="Gene3D" id="1.10.443.10">
    <property type="entry name" value="Intergrase catalytic core"/>
    <property type="match status" value="1"/>
</dbReference>
<keyword evidence="4" id="KW-1185">Reference proteome</keyword>
<reference evidence="3" key="1">
    <citation type="submission" date="2017-05" db="EMBL/GenBank/DDBJ databases">
        <title>Polyphasic characterization of four soil-derived phenanthrene-degrading Acidovorax strains and proposal of Acidovorax phenanthrenivorans sp. nov.</title>
        <authorList>
            <person name="Singleton D."/>
            <person name="Lee J."/>
            <person name="Dickey A.N."/>
            <person name="Stroud A."/>
            <person name="Scholl E.H."/>
            <person name="Wright F.A."/>
            <person name="Aitken M.D."/>
        </authorList>
    </citation>
    <scope>NUCLEOTIDE SEQUENCE</scope>
    <source>
        <strain evidence="3">P4</strain>
        <plasmid evidence="3">pACP4.1</plasmid>
    </source>
</reference>
<evidence type="ECO:0000259" key="2">
    <source>
        <dbReference type="PROSITE" id="PS51898"/>
    </source>
</evidence>
<organism evidence="3 4">
    <name type="scientific">Acidovorax carolinensis</name>
    <dbReference type="NCBI Taxonomy" id="553814"/>
    <lineage>
        <taxon>Bacteria</taxon>
        <taxon>Pseudomonadati</taxon>
        <taxon>Pseudomonadota</taxon>
        <taxon>Betaproteobacteria</taxon>
        <taxon>Burkholderiales</taxon>
        <taxon>Comamonadaceae</taxon>
        <taxon>Acidovorax</taxon>
    </lineage>
</organism>
<dbReference type="GO" id="GO:0003677">
    <property type="term" value="F:DNA binding"/>
    <property type="evidence" value="ECO:0007669"/>
    <property type="project" value="InterPro"/>
</dbReference>